<dbReference type="RefSeq" id="WP_074642169.1">
    <property type="nucleotide sequence ID" value="NZ_FOFU01000003.1"/>
</dbReference>
<evidence type="ECO:0000313" key="7">
    <source>
        <dbReference type="Proteomes" id="UP000182360"/>
    </source>
</evidence>
<dbReference type="Gene3D" id="1.10.1760.20">
    <property type="match status" value="1"/>
</dbReference>
<evidence type="ECO:0000256" key="3">
    <source>
        <dbReference type="ARBA" id="ARBA00022989"/>
    </source>
</evidence>
<feature type="transmembrane region" description="Helical" evidence="5">
    <location>
        <begin position="12"/>
        <end position="33"/>
    </location>
</feature>
<dbReference type="InterPro" id="IPR009825">
    <property type="entry name" value="ECF_substrate-spec-like"/>
</dbReference>
<dbReference type="NCBIfam" id="NF010182">
    <property type="entry name" value="PRK13661.1"/>
    <property type="match status" value="1"/>
</dbReference>
<dbReference type="PANTHER" id="PTHR37815:SF3">
    <property type="entry name" value="UPF0397 PROTEIN SPR0429"/>
    <property type="match status" value="1"/>
</dbReference>
<evidence type="ECO:0000256" key="1">
    <source>
        <dbReference type="ARBA" id="ARBA00022475"/>
    </source>
</evidence>
<gene>
    <name evidence="6" type="ORF">SAMN04487977_103108</name>
</gene>
<dbReference type="GO" id="GO:0016020">
    <property type="term" value="C:membrane"/>
    <property type="evidence" value="ECO:0007669"/>
    <property type="project" value="InterPro"/>
</dbReference>
<proteinExistence type="inferred from homology"/>
<evidence type="ECO:0000256" key="5">
    <source>
        <dbReference type="SAM" id="Phobius"/>
    </source>
</evidence>
<evidence type="ECO:0000256" key="2">
    <source>
        <dbReference type="ARBA" id="ARBA00022692"/>
    </source>
</evidence>
<protein>
    <submittedName>
        <fullName evidence="6">Energy-coupling factor transport system substrate-specific component</fullName>
    </submittedName>
</protein>
<accession>A0A1H9EBV0</accession>
<keyword evidence="1" id="KW-1003">Cell membrane</keyword>
<keyword evidence="2 5" id="KW-0812">Transmembrane</keyword>
<dbReference type="OrthoDB" id="4550662at2"/>
<feature type="transmembrane region" description="Helical" evidence="5">
    <location>
        <begin position="79"/>
        <end position="98"/>
    </location>
</feature>
<organism evidence="6 7">
    <name type="scientific">Treponema bryantii</name>
    <dbReference type="NCBI Taxonomy" id="163"/>
    <lineage>
        <taxon>Bacteria</taxon>
        <taxon>Pseudomonadati</taxon>
        <taxon>Spirochaetota</taxon>
        <taxon>Spirochaetia</taxon>
        <taxon>Spirochaetales</taxon>
        <taxon>Treponemataceae</taxon>
        <taxon>Treponema</taxon>
    </lineage>
</organism>
<dbReference type="InterPro" id="IPR022914">
    <property type="entry name" value="UPF0397"/>
</dbReference>
<feature type="transmembrane region" description="Helical" evidence="5">
    <location>
        <begin position="118"/>
        <end position="140"/>
    </location>
</feature>
<reference evidence="6 7" key="1">
    <citation type="submission" date="2016-10" db="EMBL/GenBank/DDBJ databases">
        <authorList>
            <person name="de Groot N.N."/>
        </authorList>
    </citation>
    <scope>NUCLEOTIDE SEQUENCE [LARGE SCALE GENOMIC DNA]</scope>
    <source>
        <strain evidence="6 7">B25</strain>
    </source>
</reference>
<dbReference type="PANTHER" id="PTHR37815">
    <property type="entry name" value="UPF0397 PROTEIN BC_2624-RELATED"/>
    <property type="match status" value="1"/>
</dbReference>
<feature type="transmembrane region" description="Helical" evidence="5">
    <location>
        <begin position="152"/>
        <end position="174"/>
    </location>
</feature>
<evidence type="ECO:0000313" key="6">
    <source>
        <dbReference type="EMBL" id="SEQ23246.1"/>
    </source>
</evidence>
<sequence length="187" mass="19834">MADNKGKSVIRQVVAIGIGAAIFVALTTVQIPIGFVPNTALQVRAAVLTFFAAVFGPIAGFAIGLIGHALGDALFYGSVWWSWVFPDAIFGLLVGLFAKKYAIEEGGFGFKQCLGFNLVQVLSNLIAWALIAPVLDIVIYKEPANKVFIQGITAAITNLVIVAILGSLLAFGYSKIKTKSGSLKEEE</sequence>
<dbReference type="AlphaFoldDB" id="A0A1H9EBV0"/>
<dbReference type="HAMAP" id="MF_01572">
    <property type="entry name" value="UPF0397"/>
    <property type="match status" value="1"/>
</dbReference>
<dbReference type="EMBL" id="FOFU01000003">
    <property type="protein sequence ID" value="SEQ23246.1"/>
    <property type="molecule type" value="Genomic_DNA"/>
</dbReference>
<keyword evidence="4 5" id="KW-0472">Membrane</keyword>
<dbReference type="Pfam" id="PF07155">
    <property type="entry name" value="ECF-ribofla_trS"/>
    <property type="match status" value="1"/>
</dbReference>
<dbReference type="Proteomes" id="UP000182360">
    <property type="component" value="Unassembled WGS sequence"/>
</dbReference>
<keyword evidence="7" id="KW-1185">Reference proteome</keyword>
<feature type="transmembrane region" description="Helical" evidence="5">
    <location>
        <begin position="45"/>
        <end position="67"/>
    </location>
</feature>
<keyword evidence="3 5" id="KW-1133">Transmembrane helix</keyword>
<evidence type="ECO:0000256" key="4">
    <source>
        <dbReference type="ARBA" id="ARBA00023136"/>
    </source>
</evidence>
<name>A0A1H9EBV0_9SPIR</name>